<dbReference type="NCBIfam" id="TIGR00057">
    <property type="entry name" value="L-threonylcarbamoyladenylate synthase"/>
    <property type="match status" value="1"/>
</dbReference>
<organism evidence="13 14">
    <name type="scientific">Candidatus Gottesmanbacteria bacterium RIFCSPLOWO2_01_FULL_48_11</name>
    <dbReference type="NCBI Taxonomy" id="1798395"/>
    <lineage>
        <taxon>Bacteria</taxon>
        <taxon>Candidatus Gottesmaniibacteriota</taxon>
    </lineage>
</organism>
<dbReference type="GO" id="GO:0061710">
    <property type="term" value="F:L-threonylcarbamoyladenylate synthase"/>
    <property type="evidence" value="ECO:0007669"/>
    <property type="project" value="UniProtKB-EC"/>
</dbReference>
<comment type="similarity">
    <text evidence="2">Belongs to the SUA5 family.</text>
</comment>
<dbReference type="Proteomes" id="UP000178305">
    <property type="component" value="Unassembled WGS sequence"/>
</dbReference>
<dbReference type="EMBL" id="MFJY01000037">
    <property type="protein sequence ID" value="OGG27749.1"/>
    <property type="molecule type" value="Genomic_DNA"/>
</dbReference>
<dbReference type="InterPro" id="IPR050156">
    <property type="entry name" value="TC-AMP_synthase_SUA5"/>
</dbReference>
<dbReference type="GO" id="GO:0005524">
    <property type="term" value="F:ATP binding"/>
    <property type="evidence" value="ECO:0007669"/>
    <property type="project" value="UniProtKB-KW"/>
</dbReference>
<evidence type="ECO:0000256" key="3">
    <source>
        <dbReference type="ARBA" id="ARBA00012584"/>
    </source>
</evidence>
<evidence type="ECO:0000256" key="9">
    <source>
        <dbReference type="ARBA" id="ARBA00022840"/>
    </source>
</evidence>
<evidence type="ECO:0000256" key="10">
    <source>
        <dbReference type="ARBA" id="ARBA00029774"/>
    </source>
</evidence>
<dbReference type="GO" id="GO:0005737">
    <property type="term" value="C:cytoplasm"/>
    <property type="evidence" value="ECO:0007669"/>
    <property type="project" value="UniProtKB-SubCell"/>
</dbReference>
<protein>
    <recommendedName>
        <fullName evidence="10">L-threonylcarbamoyladenylate synthase</fullName>
        <ecNumber evidence="3">2.7.7.87</ecNumber>
    </recommendedName>
    <alternativeName>
        <fullName evidence="10">L-threonylcarbamoyladenylate synthase</fullName>
    </alternativeName>
</protein>
<dbReference type="Gene3D" id="3.90.870.10">
    <property type="entry name" value="DHBP synthase"/>
    <property type="match status" value="1"/>
</dbReference>
<dbReference type="InterPro" id="IPR017945">
    <property type="entry name" value="DHBP_synth_RibB-like_a/b_dom"/>
</dbReference>
<comment type="caution">
    <text evidence="13">The sequence shown here is derived from an EMBL/GenBank/DDBJ whole genome shotgun (WGS) entry which is preliminary data.</text>
</comment>
<dbReference type="GO" id="GO:0003725">
    <property type="term" value="F:double-stranded RNA binding"/>
    <property type="evidence" value="ECO:0007669"/>
    <property type="project" value="InterPro"/>
</dbReference>
<dbReference type="PANTHER" id="PTHR17490">
    <property type="entry name" value="SUA5"/>
    <property type="match status" value="1"/>
</dbReference>
<evidence type="ECO:0000259" key="12">
    <source>
        <dbReference type="PROSITE" id="PS51163"/>
    </source>
</evidence>
<evidence type="ECO:0000256" key="8">
    <source>
        <dbReference type="ARBA" id="ARBA00022741"/>
    </source>
</evidence>
<dbReference type="PROSITE" id="PS51163">
    <property type="entry name" value="YRDC"/>
    <property type="match status" value="1"/>
</dbReference>
<evidence type="ECO:0000256" key="1">
    <source>
        <dbReference type="ARBA" id="ARBA00004496"/>
    </source>
</evidence>
<dbReference type="PANTHER" id="PTHR17490:SF16">
    <property type="entry name" value="THREONYLCARBAMOYL-AMP SYNTHASE"/>
    <property type="match status" value="1"/>
</dbReference>
<feature type="domain" description="YrdC-like" evidence="12">
    <location>
        <begin position="2"/>
        <end position="188"/>
    </location>
</feature>
<keyword evidence="9" id="KW-0067">ATP-binding</keyword>
<dbReference type="SUPFAM" id="SSF55821">
    <property type="entry name" value="YrdC/RibB"/>
    <property type="match status" value="1"/>
</dbReference>
<dbReference type="InterPro" id="IPR006070">
    <property type="entry name" value="Sua5-like_dom"/>
</dbReference>
<reference evidence="13 14" key="1">
    <citation type="journal article" date="2016" name="Nat. Commun.">
        <title>Thousands of microbial genomes shed light on interconnected biogeochemical processes in an aquifer system.</title>
        <authorList>
            <person name="Anantharaman K."/>
            <person name="Brown C.T."/>
            <person name="Hug L.A."/>
            <person name="Sharon I."/>
            <person name="Castelle C.J."/>
            <person name="Probst A.J."/>
            <person name="Thomas B.C."/>
            <person name="Singh A."/>
            <person name="Wilkins M.J."/>
            <person name="Karaoz U."/>
            <person name="Brodie E.L."/>
            <person name="Williams K.H."/>
            <person name="Hubbard S.S."/>
            <person name="Banfield J.F."/>
        </authorList>
    </citation>
    <scope>NUCLEOTIDE SEQUENCE [LARGE SCALE GENOMIC DNA]</scope>
</reference>
<proteinExistence type="inferred from homology"/>
<accession>A0A1F6AST1</accession>
<evidence type="ECO:0000256" key="2">
    <source>
        <dbReference type="ARBA" id="ARBA00007663"/>
    </source>
</evidence>
<keyword evidence="5" id="KW-0808">Transferase</keyword>
<evidence type="ECO:0000256" key="7">
    <source>
        <dbReference type="ARBA" id="ARBA00022695"/>
    </source>
</evidence>
<dbReference type="GO" id="GO:0000049">
    <property type="term" value="F:tRNA binding"/>
    <property type="evidence" value="ECO:0007669"/>
    <property type="project" value="TreeGrafter"/>
</dbReference>
<gene>
    <name evidence="13" type="ORF">A3A64_03270</name>
</gene>
<evidence type="ECO:0000256" key="11">
    <source>
        <dbReference type="ARBA" id="ARBA00048366"/>
    </source>
</evidence>
<evidence type="ECO:0000313" key="13">
    <source>
        <dbReference type="EMBL" id="OGG27749.1"/>
    </source>
</evidence>
<keyword evidence="6" id="KW-0819">tRNA processing</keyword>
<dbReference type="GO" id="GO:0008033">
    <property type="term" value="P:tRNA processing"/>
    <property type="evidence" value="ECO:0007669"/>
    <property type="project" value="UniProtKB-KW"/>
</dbReference>
<dbReference type="Pfam" id="PF01300">
    <property type="entry name" value="Sua5_yciO_yrdC"/>
    <property type="match status" value="1"/>
</dbReference>
<keyword evidence="7" id="KW-0548">Nucleotidyltransferase</keyword>
<name>A0A1F6AST1_9BACT</name>
<comment type="subcellular location">
    <subcellularLocation>
        <location evidence="1">Cytoplasm</location>
    </subcellularLocation>
</comment>
<dbReference type="AlphaFoldDB" id="A0A1F6AST1"/>
<dbReference type="EC" id="2.7.7.87" evidence="3"/>
<evidence type="ECO:0000256" key="6">
    <source>
        <dbReference type="ARBA" id="ARBA00022694"/>
    </source>
</evidence>
<evidence type="ECO:0000256" key="4">
    <source>
        <dbReference type="ARBA" id="ARBA00022490"/>
    </source>
</evidence>
<evidence type="ECO:0000313" key="14">
    <source>
        <dbReference type="Proteomes" id="UP000178305"/>
    </source>
</evidence>
<keyword evidence="4" id="KW-0963">Cytoplasm</keyword>
<dbReference type="GO" id="GO:0006450">
    <property type="term" value="P:regulation of translational fidelity"/>
    <property type="evidence" value="ECO:0007669"/>
    <property type="project" value="TreeGrafter"/>
</dbReference>
<evidence type="ECO:0000256" key="5">
    <source>
        <dbReference type="ARBA" id="ARBA00022679"/>
    </source>
</evidence>
<sequence length="190" mass="21063">MENDIQQAIKVVRAGGVIIYPTDTAFGIGCRIDNHEAVDRLFKIRRRPVTQAMPVLVSSMDMALAYFDSPSDIVRRMMEQHWPGALTIVARCKKDLIYSPIRGGGDTVGLRMPNHTVPLTIIEAVGVPILGPSANFHGEPTPYRFEDLDRELVKLVDYVVTGKCLIKQASTVVDCSVEPYKIIRQGAVKL</sequence>
<keyword evidence="8" id="KW-0547">Nucleotide-binding</keyword>
<comment type="catalytic activity">
    <reaction evidence="11">
        <text>L-threonine + hydrogencarbonate + ATP = L-threonylcarbamoyladenylate + diphosphate + H2O</text>
        <dbReference type="Rhea" id="RHEA:36407"/>
        <dbReference type="ChEBI" id="CHEBI:15377"/>
        <dbReference type="ChEBI" id="CHEBI:17544"/>
        <dbReference type="ChEBI" id="CHEBI:30616"/>
        <dbReference type="ChEBI" id="CHEBI:33019"/>
        <dbReference type="ChEBI" id="CHEBI:57926"/>
        <dbReference type="ChEBI" id="CHEBI:73682"/>
        <dbReference type="EC" id="2.7.7.87"/>
    </reaction>
</comment>